<dbReference type="GO" id="GO:0007064">
    <property type="term" value="P:mitotic sister chromatid cohesion"/>
    <property type="evidence" value="ECO:0007669"/>
    <property type="project" value="InterPro"/>
</dbReference>
<dbReference type="PANTHER" id="PTHR12663:SF0">
    <property type="entry name" value="PRECOCIOUS DISSOCIATION OF SISTERS 5, ISOFORM A"/>
    <property type="match status" value="1"/>
</dbReference>
<feature type="region of interest" description="Disordered" evidence="7">
    <location>
        <begin position="240"/>
        <end position="262"/>
    </location>
</feature>
<keyword evidence="9" id="KW-1185">Reference proteome</keyword>
<dbReference type="GO" id="GO:0006281">
    <property type="term" value="P:DNA repair"/>
    <property type="evidence" value="ECO:0007669"/>
    <property type="project" value="TreeGrafter"/>
</dbReference>
<dbReference type="CDD" id="cd19953">
    <property type="entry name" value="PDS5"/>
    <property type="match status" value="1"/>
</dbReference>
<dbReference type="Gene3D" id="1.25.10.10">
    <property type="entry name" value="Leucine-rich Repeat Variant"/>
    <property type="match status" value="1"/>
</dbReference>
<dbReference type="GO" id="GO:0005634">
    <property type="term" value="C:nucleus"/>
    <property type="evidence" value="ECO:0007669"/>
    <property type="project" value="UniProtKB-SubCell"/>
</dbReference>
<evidence type="ECO:0000256" key="1">
    <source>
        <dbReference type="ARBA" id="ARBA00004123"/>
    </source>
</evidence>
<dbReference type="EMBL" id="JADGJD010000518">
    <property type="protein sequence ID" value="KAJ3050393.1"/>
    <property type="molecule type" value="Genomic_DNA"/>
</dbReference>
<feature type="coiled-coil region" evidence="6">
    <location>
        <begin position="26"/>
        <end position="53"/>
    </location>
</feature>
<gene>
    <name evidence="8" type="ORF">HK097_008638</name>
</gene>
<sequence length="712" mass="80568">MVSHTVARLSFNKRITPIAAGKPIPVGDLLKRLKELHEELSSLEQENVDLQSLTIVRKDLIHPSLLSHKDKGVKVFTACCLADVLRLYAPDAPYQEKQLLDIFNFFVNQLSNIGDQKHTYFSKYYYLLDSLAQVKSTVLVADLNSDDLVVYFFKTFFNVVRPDLSKNIHVCIVSILEQIILESKALPHEVVSLIIGQFTKKEQDKNPASHALAADLCRVTADQLQKYVCQYFAEEIVSAGRASGPNDDEDEDEEDDRRDGGAMGRLERAHALILEINREAPAVLLNVVPQVEEELKTEDAEIRKAAVDVLGDVFAQSTNTAAIYPHVWQSWLRRKGDKDPLVRVRWLEKALAVVRVHPDFAGEISGGIEEKLLDPDEKVRVSACKAVGQIDAQISGCFGERLIKAAGERLKDKKTNVRNEAFNSLSKLFNLMYDDIASPVRAETNARGKYGWIPGEILATLYLDDPDVKFVSVLHPSPFLTPSLPNPHRNLSPNPRILVEKALHEEILPPHLDDKYRAERLLNVMSLLNEKQWKGFVSVLERQVAVGREVEIFVEVCEKFNGGIVDDEKEGEKVEKQLGVVVRHIASKWSKLRQPLVVQALIKFAKVNDQRVYKLLKSVMDPQAEYKHVVKTVREIIKRLEPHGTLLETFHVILRRISLTLVSKNSIPHLIEKVQQSKRSRERADVEMGSVAERVLKDVTSVFPMMYKGYLE</sequence>
<keyword evidence="3" id="KW-0498">Mitosis</keyword>
<evidence type="ECO:0000313" key="9">
    <source>
        <dbReference type="Proteomes" id="UP001212841"/>
    </source>
</evidence>
<keyword evidence="4" id="KW-0539">Nucleus</keyword>
<dbReference type="GO" id="GO:0051301">
    <property type="term" value="P:cell division"/>
    <property type="evidence" value="ECO:0007669"/>
    <property type="project" value="UniProtKB-KW"/>
</dbReference>
<comment type="caution">
    <text evidence="8">The sequence shown here is derived from an EMBL/GenBank/DDBJ whole genome shotgun (WGS) entry which is preliminary data.</text>
</comment>
<dbReference type="Proteomes" id="UP001212841">
    <property type="component" value="Unassembled WGS sequence"/>
</dbReference>
<proteinExistence type="predicted"/>
<keyword evidence="5" id="KW-0131">Cell cycle</keyword>
<keyword evidence="6" id="KW-0175">Coiled coil</keyword>
<dbReference type="PANTHER" id="PTHR12663">
    <property type="entry name" value="ANDROGEN INDUCED INHIBITOR OF PROLIFERATION AS3 / PDS5-RELATED"/>
    <property type="match status" value="1"/>
</dbReference>
<evidence type="ECO:0000313" key="8">
    <source>
        <dbReference type="EMBL" id="KAJ3050393.1"/>
    </source>
</evidence>
<evidence type="ECO:0000256" key="5">
    <source>
        <dbReference type="ARBA" id="ARBA00023306"/>
    </source>
</evidence>
<dbReference type="InterPro" id="IPR011989">
    <property type="entry name" value="ARM-like"/>
</dbReference>
<dbReference type="SUPFAM" id="SSF48371">
    <property type="entry name" value="ARM repeat"/>
    <property type="match status" value="1"/>
</dbReference>
<dbReference type="GO" id="GO:0000785">
    <property type="term" value="C:chromatin"/>
    <property type="evidence" value="ECO:0007669"/>
    <property type="project" value="TreeGrafter"/>
</dbReference>
<accession>A0AAD5SA26</accession>
<protein>
    <submittedName>
        <fullName evidence="8">Uncharacterized protein</fullName>
    </submittedName>
</protein>
<name>A0AAD5SA26_9FUNG</name>
<evidence type="ECO:0000256" key="4">
    <source>
        <dbReference type="ARBA" id="ARBA00023242"/>
    </source>
</evidence>
<comment type="subcellular location">
    <subcellularLocation>
        <location evidence="1">Nucleus</location>
    </subcellularLocation>
</comment>
<feature type="compositionally biased region" description="Acidic residues" evidence="7">
    <location>
        <begin position="246"/>
        <end position="256"/>
    </location>
</feature>
<keyword evidence="2" id="KW-0132">Cell division</keyword>
<dbReference type="InterPro" id="IPR039776">
    <property type="entry name" value="Pds5"/>
</dbReference>
<evidence type="ECO:0000256" key="7">
    <source>
        <dbReference type="SAM" id="MobiDB-lite"/>
    </source>
</evidence>
<reference evidence="8" key="1">
    <citation type="submission" date="2020-05" db="EMBL/GenBank/DDBJ databases">
        <title>Phylogenomic resolution of chytrid fungi.</title>
        <authorList>
            <person name="Stajich J.E."/>
            <person name="Amses K."/>
            <person name="Simmons R."/>
            <person name="Seto K."/>
            <person name="Myers J."/>
            <person name="Bonds A."/>
            <person name="Quandt C.A."/>
            <person name="Barry K."/>
            <person name="Liu P."/>
            <person name="Grigoriev I."/>
            <person name="Longcore J.E."/>
            <person name="James T.Y."/>
        </authorList>
    </citation>
    <scope>NUCLEOTIDE SEQUENCE</scope>
    <source>
        <strain evidence="8">JEL0318</strain>
    </source>
</reference>
<dbReference type="InterPro" id="IPR016024">
    <property type="entry name" value="ARM-type_fold"/>
</dbReference>
<feature type="non-terminal residue" evidence="8">
    <location>
        <position position="1"/>
    </location>
</feature>
<dbReference type="Pfam" id="PF20168">
    <property type="entry name" value="PDS5"/>
    <property type="match status" value="1"/>
</dbReference>
<evidence type="ECO:0000256" key="2">
    <source>
        <dbReference type="ARBA" id="ARBA00022618"/>
    </source>
</evidence>
<evidence type="ECO:0000256" key="6">
    <source>
        <dbReference type="SAM" id="Coils"/>
    </source>
</evidence>
<dbReference type="AlphaFoldDB" id="A0AAD5SA26"/>
<organism evidence="8 9">
    <name type="scientific">Rhizophlyctis rosea</name>
    <dbReference type="NCBI Taxonomy" id="64517"/>
    <lineage>
        <taxon>Eukaryota</taxon>
        <taxon>Fungi</taxon>
        <taxon>Fungi incertae sedis</taxon>
        <taxon>Chytridiomycota</taxon>
        <taxon>Chytridiomycota incertae sedis</taxon>
        <taxon>Chytridiomycetes</taxon>
        <taxon>Rhizophlyctidales</taxon>
        <taxon>Rhizophlyctidaceae</taxon>
        <taxon>Rhizophlyctis</taxon>
    </lineage>
</organism>
<evidence type="ECO:0000256" key="3">
    <source>
        <dbReference type="ARBA" id="ARBA00022776"/>
    </source>
</evidence>